<evidence type="ECO:0000313" key="5">
    <source>
        <dbReference type="Proteomes" id="UP000465302"/>
    </source>
</evidence>
<sequence length="478" mass="50796">MTSAMSRNRILARALAAVLVALLVGGVAIILQQRFFRPTTITAYFTKTVAIYPGDEVRIAGVKVGTIDSIEPIGTQTRMTMRVEHGISVPADAKAVIVAQNLISARYVQLAPAYESGPKMADGAVIPQERTAIPVEWDEVKEQLMRLATELSPDKGMSTGSVGRFIDSAANAMNGNGEKLRQALAQLSGVGRILADGSGNLADTIAHLADFVAALRDSNEQIVQFQNNFATLTSVVNDSRSDLDAALKNLSEVVGETQRFIEGTRDKTAEQIQRLANITQNLADHRLDLENVLHIAPHSIANAVNMFDPRTGAASGIFVLNNMSSPVWAICTMIGALENVTSPETAKLCSQYAGPGLRAMNFNTLPFPFNPFLTASPPEYMLRYSEDRLRPENEGQPPPLPTDPPSVSAYTGAGDVPPPPGYGPPPGPPQLPMAPPPAPPPPTLQDMLLPAEAPPPPGTEVPPPPGEAPPPGDEGTPP</sequence>
<comment type="caution">
    <text evidence="4">The sequence shown here is derived from an EMBL/GenBank/DDBJ whole genome shotgun (WGS) entry which is preliminary data.</text>
</comment>
<feature type="region of interest" description="Disordered" evidence="1">
    <location>
        <begin position="389"/>
        <end position="478"/>
    </location>
</feature>
<feature type="domain" description="Mce/MlaD" evidence="2">
    <location>
        <begin position="38"/>
        <end position="112"/>
    </location>
</feature>
<feature type="compositionally biased region" description="Pro residues" evidence="1">
    <location>
        <begin position="452"/>
        <end position="478"/>
    </location>
</feature>
<dbReference type="Pfam" id="PF02470">
    <property type="entry name" value="MlaD"/>
    <property type="match status" value="1"/>
</dbReference>
<feature type="domain" description="Mammalian cell entry C-terminal" evidence="3">
    <location>
        <begin position="117"/>
        <end position="296"/>
    </location>
</feature>
<dbReference type="AlphaFoldDB" id="A0A7I9WE83"/>
<dbReference type="InterPro" id="IPR052336">
    <property type="entry name" value="MlaD_Phospholipid_Transporter"/>
</dbReference>
<dbReference type="InterPro" id="IPR003399">
    <property type="entry name" value="Mce/MlaD"/>
</dbReference>
<reference evidence="4 5" key="1">
    <citation type="journal article" date="2019" name="Emerg. Microbes Infect.">
        <title>Comprehensive subspecies identification of 175 nontuberculous mycobacteria species based on 7547 genomic profiles.</title>
        <authorList>
            <person name="Matsumoto Y."/>
            <person name="Kinjo T."/>
            <person name="Motooka D."/>
            <person name="Nabeya D."/>
            <person name="Jung N."/>
            <person name="Uechi K."/>
            <person name="Horii T."/>
            <person name="Iida T."/>
            <person name="Fujita J."/>
            <person name="Nakamura S."/>
        </authorList>
    </citation>
    <scope>NUCLEOTIDE SEQUENCE [LARGE SCALE GENOMIC DNA]</scope>
    <source>
        <strain evidence="4 5">JCM 6377</strain>
    </source>
</reference>
<dbReference type="PANTHER" id="PTHR33371">
    <property type="entry name" value="INTERMEMBRANE PHOSPHOLIPID TRANSPORT SYSTEM BINDING PROTEIN MLAD-RELATED"/>
    <property type="match status" value="1"/>
</dbReference>
<gene>
    <name evidence="4" type="ORF">MAGR_70890</name>
</gene>
<evidence type="ECO:0000256" key="1">
    <source>
        <dbReference type="SAM" id="MobiDB-lite"/>
    </source>
</evidence>
<feature type="compositionally biased region" description="Pro residues" evidence="1">
    <location>
        <begin position="416"/>
        <end position="443"/>
    </location>
</feature>
<dbReference type="NCBIfam" id="TIGR00996">
    <property type="entry name" value="Mtu_fam_mce"/>
    <property type="match status" value="1"/>
</dbReference>
<evidence type="ECO:0000313" key="4">
    <source>
        <dbReference type="EMBL" id="GFG55648.1"/>
    </source>
</evidence>
<proteinExistence type="predicted"/>
<dbReference type="Proteomes" id="UP000465302">
    <property type="component" value="Unassembled WGS sequence"/>
</dbReference>
<dbReference type="GO" id="GO:0005576">
    <property type="term" value="C:extracellular region"/>
    <property type="evidence" value="ECO:0007669"/>
    <property type="project" value="TreeGrafter"/>
</dbReference>
<dbReference type="Pfam" id="PF11887">
    <property type="entry name" value="Mce4_CUP1"/>
    <property type="match status" value="1"/>
</dbReference>
<accession>A0A7I9WE83</accession>
<evidence type="ECO:0000259" key="2">
    <source>
        <dbReference type="Pfam" id="PF02470"/>
    </source>
</evidence>
<dbReference type="InterPro" id="IPR024516">
    <property type="entry name" value="Mce_C"/>
</dbReference>
<dbReference type="PANTHER" id="PTHR33371:SF4">
    <property type="entry name" value="INTERMEMBRANE PHOSPHOLIPID TRANSPORT SYSTEM BINDING PROTEIN MLAD"/>
    <property type="match status" value="1"/>
</dbReference>
<organism evidence="4 5">
    <name type="scientific">Mycolicibacterium agri</name>
    <name type="common">Mycobacterium agri</name>
    <dbReference type="NCBI Taxonomy" id="36811"/>
    <lineage>
        <taxon>Bacteria</taxon>
        <taxon>Bacillati</taxon>
        <taxon>Actinomycetota</taxon>
        <taxon>Actinomycetes</taxon>
        <taxon>Mycobacteriales</taxon>
        <taxon>Mycobacteriaceae</taxon>
        <taxon>Mycolicibacterium</taxon>
    </lineage>
</organism>
<dbReference type="InterPro" id="IPR005693">
    <property type="entry name" value="Mce"/>
</dbReference>
<dbReference type="EMBL" id="BLKS01000004">
    <property type="protein sequence ID" value="GFG55648.1"/>
    <property type="molecule type" value="Genomic_DNA"/>
</dbReference>
<name>A0A7I9WE83_MYCAG</name>
<protein>
    <submittedName>
        <fullName evidence="4">Mammalian cell entry protein</fullName>
    </submittedName>
</protein>
<evidence type="ECO:0000259" key="3">
    <source>
        <dbReference type="Pfam" id="PF11887"/>
    </source>
</evidence>